<name>A0A437QT33_9GAMM</name>
<feature type="transmembrane region" description="Helical" evidence="8">
    <location>
        <begin position="60"/>
        <end position="78"/>
    </location>
</feature>
<proteinExistence type="inferred from homology"/>
<dbReference type="EMBL" id="SACS01000008">
    <property type="protein sequence ID" value="RVU37662.1"/>
    <property type="molecule type" value="Genomic_DNA"/>
</dbReference>
<keyword evidence="7 8" id="KW-0472">Membrane</keyword>
<comment type="similarity">
    <text evidence="2">Belongs to the peptidase S54 family.</text>
</comment>
<keyword evidence="3" id="KW-0645">Protease</keyword>
<dbReference type="EC" id="3.4.21.-" evidence="10"/>
<evidence type="ECO:0000256" key="8">
    <source>
        <dbReference type="SAM" id="Phobius"/>
    </source>
</evidence>
<reference evidence="10 11" key="1">
    <citation type="submission" date="2019-01" db="EMBL/GenBank/DDBJ databases">
        <authorList>
            <person name="Chen W.-M."/>
        </authorList>
    </citation>
    <scope>NUCLEOTIDE SEQUENCE [LARGE SCALE GENOMIC DNA]</scope>
    <source>
        <strain evidence="10 11">KYPC3</strain>
    </source>
</reference>
<dbReference type="GO" id="GO:0004252">
    <property type="term" value="F:serine-type endopeptidase activity"/>
    <property type="evidence" value="ECO:0007669"/>
    <property type="project" value="InterPro"/>
</dbReference>
<dbReference type="GO" id="GO:0006508">
    <property type="term" value="P:proteolysis"/>
    <property type="evidence" value="ECO:0007669"/>
    <property type="project" value="UniProtKB-KW"/>
</dbReference>
<dbReference type="GO" id="GO:0016020">
    <property type="term" value="C:membrane"/>
    <property type="evidence" value="ECO:0007669"/>
    <property type="project" value="UniProtKB-SubCell"/>
</dbReference>
<dbReference type="PANTHER" id="PTHR43066">
    <property type="entry name" value="RHOMBOID-RELATED PROTEIN"/>
    <property type="match status" value="1"/>
</dbReference>
<protein>
    <submittedName>
        <fullName evidence="10">Rhombosortase</fullName>
        <ecNumber evidence="10">3.4.21.-</ecNumber>
    </submittedName>
</protein>
<comment type="caution">
    <text evidence="10">The sequence shown here is derived from an EMBL/GenBank/DDBJ whole genome shotgun (WGS) entry which is preliminary data.</text>
</comment>
<feature type="domain" description="Peptidase S54 rhomboid" evidence="9">
    <location>
        <begin position="43"/>
        <end position="184"/>
    </location>
</feature>
<feature type="transmembrane region" description="Helical" evidence="8">
    <location>
        <begin position="136"/>
        <end position="152"/>
    </location>
</feature>
<evidence type="ECO:0000256" key="2">
    <source>
        <dbReference type="ARBA" id="ARBA00009045"/>
    </source>
</evidence>
<evidence type="ECO:0000256" key="6">
    <source>
        <dbReference type="ARBA" id="ARBA00022989"/>
    </source>
</evidence>
<evidence type="ECO:0000256" key="5">
    <source>
        <dbReference type="ARBA" id="ARBA00022801"/>
    </source>
</evidence>
<evidence type="ECO:0000259" key="9">
    <source>
        <dbReference type="Pfam" id="PF01694"/>
    </source>
</evidence>
<comment type="subcellular location">
    <subcellularLocation>
        <location evidence="1">Membrane</location>
        <topology evidence="1">Multi-pass membrane protein</topology>
    </subcellularLocation>
</comment>
<dbReference type="AlphaFoldDB" id="A0A437QT33"/>
<evidence type="ECO:0000313" key="10">
    <source>
        <dbReference type="EMBL" id="RVU37662.1"/>
    </source>
</evidence>
<evidence type="ECO:0000256" key="3">
    <source>
        <dbReference type="ARBA" id="ARBA00022670"/>
    </source>
</evidence>
<keyword evidence="11" id="KW-1185">Reference proteome</keyword>
<dbReference type="NCBIfam" id="TIGR03902">
    <property type="entry name" value="rhom_GG_sort"/>
    <property type="match status" value="1"/>
</dbReference>
<accession>A0A437QT33</accession>
<dbReference type="Proteomes" id="UP000283077">
    <property type="component" value="Unassembled WGS sequence"/>
</dbReference>
<feature type="transmembrane region" description="Helical" evidence="8">
    <location>
        <begin position="109"/>
        <end position="129"/>
    </location>
</feature>
<evidence type="ECO:0000256" key="4">
    <source>
        <dbReference type="ARBA" id="ARBA00022692"/>
    </source>
</evidence>
<evidence type="ECO:0000256" key="1">
    <source>
        <dbReference type="ARBA" id="ARBA00004141"/>
    </source>
</evidence>
<dbReference type="InterPro" id="IPR022764">
    <property type="entry name" value="Peptidase_S54_rhomboid_dom"/>
</dbReference>
<dbReference type="InterPro" id="IPR035952">
    <property type="entry name" value="Rhomboid-like_sf"/>
</dbReference>
<dbReference type="SUPFAM" id="SSF144091">
    <property type="entry name" value="Rhomboid-like"/>
    <property type="match status" value="1"/>
</dbReference>
<dbReference type="PANTHER" id="PTHR43066:SF1">
    <property type="entry name" value="RHOMBOID PROTEIN 2"/>
    <property type="match status" value="1"/>
</dbReference>
<sequence>MMHDRLSKLPVAGLSLAVIFIVLHLLRLELTPWLEFDRSAIYQGQWWRIVTGHFMHTNNWHLVMNLGGLLLILLLHGSYYRPLQLAVNLLLGSVLIGLALLFWSPQISLYVGLSGWLHALLVCGCCIDIQRQWSSGWLILTAVFGKVIWEQWQGASQDVVTLIDAEVATDAHMYGAVIGLLLYATSLFVRRFAEAGEQAPAG</sequence>
<organism evidence="10 11">
    <name type="scientific">Rheinheimera riviphila</name>
    <dbReference type="NCBI Taxonomy" id="1834037"/>
    <lineage>
        <taxon>Bacteria</taxon>
        <taxon>Pseudomonadati</taxon>
        <taxon>Pseudomonadota</taxon>
        <taxon>Gammaproteobacteria</taxon>
        <taxon>Chromatiales</taxon>
        <taxon>Chromatiaceae</taxon>
        <taxon>Rheinheimera</taxon>
    </lineage>
</organism>
<feature type="transmembrane region" description="Helical" evidence="8">
    <location>
        <begin position="172"/>
        <end position="189"/>
    </location>
</feature>
<dbReference type="Pfam" id="PF01694">
    <property type="entry name" value="Rhomboid"/>
    <property type="match status" value="1"/>
</dbReference>
<feature type="transmembrane region" description="Helical" evidence="8">
    <location>
        <begin position="85"/>
        <end position="103"/>
    </location>
</feature>
<evidence type="ECO:0000313" key="11">
    <source>
        <dbReference type="Proteomes" id="UP000283077"/>
    </source>
</evidence>
<keyword evidence="5 10" id="KW-0378">Hydrolase</keyword>
<dbReference type="OrthoDB" id="196054at2"/>
<keyword evidence="4 8" id="KW-0812">Transmembrane</keyword>
<keyword evidence="6 8" id="KW-1133">Transmembrane helix</keyword>
<feature type="transmembrane region" description="Helical" evidence="8">
    <location>
        <begin position="9"/>
        <end position="26"/>
    </location>
</feature>
<dbReference type="Gene3D" id="1.20.1540.10">
    <property type="entry name" value="Rhomboid-like"/>
    <property type="match status" value="1"/>
</dbReference>
<gene>
    <name evidence="10" type="primary">rrtA</name>
    <name evidence="10" type="ORF">EOE67_09300</name>
</gene>
<dbReference type="InterPro" id="IPR023826">
    <property type="entry name" value="Rhom-like_SP_proteobac"/>
</dbReference>
<evidence type="ECO:0000256" key="7">
    <source>
        <dbReference type="ARBA" id="ARBA00023136"/>
    </source>
</evidence>